<dbReference type="InterPro" id="IPR011701">
    <property type="entry name" value="MFS"/>
</dbReference>
<dbReference type="PANTHER" id="PTHR23504">
    <property type="entry name" value="MAJOR FACILITATOR SUPERFAMILY DOMAIN-CONTAINING PROTEIN 10"/>
    <property type="match status" value="1"/>
</dbReference>
<proteinExistence type="predicted"/>
<keyword evidence="3 6" id="KW-0812">Transmembrane</keyword>
<protein>
    <recommendedName>
        <fullName evidence="7">Major facilitator superfamily (MFS) profile domain-containing protein</fullName>
    </recommendedName>
</protein>
<dbReference type="EMBL" id="OZ020108">
    <property type="protein sequence ID" value="CAK9260541.1"/>
    <property type="molecule type" value="Genomic_DNA"/>
</dbReference>
<feature type="transmembrane region" description="Helical" evidence="6">
    <location>
        <begin position="371"/>
        <end position="396"/>
    </location>
</feature>
<dbReference type="InterPro" id="IPR001958">
    <property type="entry name" value="Tet-R_TetA/multi-R_MdtG-like"/>
</dbReference>
<dbReference type="PRINTS" id="PR01035">
    <property type="entry name" value="TCRTETA"/>
</dbReference>
<evidence type="ECO:0000256" key="1">
    <source>
        <dbReference type="ARBA" id="ARBA00004141"/>
    </source>
</evidence>
<feature type="transmembrane region" description="Helical" evidence="6">
    <location>
        <begin position="163"/>
        <end position="187"/>
    </location>
</feature>
<name>A0ABP0W193_9BRYO</name>
<evidence type="ECO:0000256" key="2">
    <source>
        <dbReference type="ARBA" id="ARBA00022448"/>
    </source>
</evidence>
<evidence type="ECO:0000313" key="8">
    <source>
        <dbReference type="EMBL" id="CAK9260541.1"/>
    </source>
</evidence>
<evidence type="ECO:0000256" key="6">
    <source>
        <dbReference type="SAM" id="Phobius"/>
    </source>
</evidence>
<keyword evidence="5 6" id="KW-0472">Membrane</keyword>
<evidence type="ECO:0000259" key="7">
    <source>
        <dbReference type="PROSITE" id="PS50850"/>
    </source>
</evidence>
<feature type="transmembrane region" description="Helical" evidence="6">
    <location>
        <begin position="207"/>
        <end position="228"/>
    </location>
</feature>
<comment type="subcellular location">
    <subcellularLocation>
        <location evidence="1">Membrane</location>
        <topology evidence="1">Multi-pass membrane protein</topology>
    </subcellularLocation>
</comment>
<organism evidence="8 9">
    <name type="scientific">Sphagnum jensenii</name>
    <dbReference type="NCBI Taxonomy" id="128206"/>
    <lineage>
        <taxon>Eukaryota</taxon>
        <taxon>Viridiplantae</taxon>
        <taxon>Streptophyta</taxon>
        <taxon>Embryophyta</taxon>
        <taxon>Bryophyta</taxon>
        <taxon>Sphagnophytina</taxon>
        <taxon>Sphagnopsida</taxon>
        <taxon>Sphagnales</taxon>
        <taxon>Sphagnaceae</taxon>
        <taxon>Sphagnum</taxon>
    </lineage>
</organism>
<dbReference type="SUPFAM" id="SSF103473">
    <property type="entry name" value="MFS general substrate transporter"/>
    <property type="match status" value="1"/>
</dbReference>
<feature type="transmembrane region" description="Helical" evidence="6">
    <location>
        <begin position="347"/>
        <end position="365"/>
    </location>
</feature>
<evidence type="ECO:0000256" key="5">
    <source>
        <dbReference type="ARBA" id="ARBA00023136"/>
    </source>
</evidence>
<dbReference type="InterPro" id="IPR036259">
    <property type="entry name" value="MFS_trans_sf"/>
</dbReference>
<feature type="transmembrane region" description="Helical" evidence="6">
    <location>
        <begin position="108"/>
        <end position="133"/>
    </location>
</feature>
<dbReference type="InterPro" id="IPR020846">
    <property type="entry name" value="MFS_dom"/>
</dbReference>
<reference evidence="8" key="1">
    <citation type="submission" date="2024-02" db="EMBL/GenBank/DDBJ databases">
        <authorList>
            <consortium name="ELIXIR-Norway"/>
            <consortium name="Elixir Norway"/>
        </authorList>
    </citation>
    <scope>NUCLEOTIDE SEQUENCE</scope>
</reference>
<evidence type="ECO:0000256" key="3">
    <source>
        <dbReference type="ARBA" id="ARBA00022692"/>
    </source>
</evidence>
<dbReference type="Proteomes" id="UP001497444">
    <property type="component" value="Chromosome 13"/>
</dbReference>
<feature type="transmembrane region" description="Helical" evidence="6">
    <location>
        <begin position="74"/>
        <end position="96"/>
    </location>
</feature>
<feature type="domain" description="Major facilitator superfamily (MFS) profile" evidence="7">
    <location>
        <begin position="36"/>
        <end position="472"/>
    </location>
</feature>
<feature type="transmembrane region" description="Helical" evidence="6">
    <location>
        <begin position="408"/>
        <end position="433"/>
    </location>
</feature>
<dbReference type="Gene3D" id="1.20.1250.20">
    <property type="entry name" value="MFS general substrate transporter like domains"/>
    <property type="match status" value="1"/>
</dbReference>
<sequence length="482" mass="52550">MGNIEEPLLPKKQYPNCGACKWAPMLQPDAGIPYKEFFYLFLLVLVNSIPISSLYPFLYFMVQDFHIAESDKDIGYYAGAIGAAFMIGRALTATLWGYAADKYGRKPVIVAGLLSVIVFHTLFGLSTNFWMALFTRFFLGSFNGMLGPTKAYASEISNQKYQALGISMVSTSWGLGLVLGPALGGYLSQPAMKYPNIFVEGSLFARFPYLLPSLCNTVLAIALLFIVFQLPETLHNHDIADVEEEEYAIEQPSGVMIGDKQEKTSLLSRKAFIGSIAIYCIWSLHDMAYTEIFSLWCVSPTSTGGLSFTTADVGEVLAISGLGLLIFQILFFPPIANCLGPIMATRLASVLSVPLVVTFPIIATFHGKMRWVILNLASIGKNILSSMILSGSFILLNNSVPQEQRGIANGVSMGVVSVFKAMGPAGGGSLFAWGQKRQDAYILPGNELVFTVLALVVVLTVISTLEPFLPRSVDHPFTNDDE</sequence>
<keyword evidence="9" id="KW-1185">Reference proteome</keyword>
<feature type="transmembrane region" description="Helical" evidence="6">
    <location>
        <begin position="448"/>
        <end position="469"/>
    </location>
</feature>
<keyword evidence="2" id="KW-0813">Transport</keyword>
<dbReference type="CDD" id="cd17330">
    <property type="entry name" value="MFS_SLC46_TetA_like"/>
    <property type="match status" value="1"/>
</dbReference>
<evidence type="ECO:0000256" key="4">
    <source>
        <dbReference type="ARBA" id="ARBA00022989"/>
    </source>
</evidence>
<gene>
    <name evidence="8" type="ORF">CSSPJE1EN1_LOCUS6019</name>
</gene>
<keyword evidence="4 6" id="KW-1133">Transmembrane helix</keyword>
<dbReference type="PANTHER" id="PTHR23504:SF15">
    <property type="entry name" value="MAJOR FACILITATOR SUPERFAMILY (MFS) PROFILE DOMAIN-CONTAINING PROTEIN"/>
    <property type="match status" value="1"/>
</dbReference>
<dbReference type="Pfam" id="PF07690">
    <property type="entry name" value="MFS_1"/>
    <property type="match status" value="1"/>
</dbReference>
<accession>A0ABP0W193</accession>
<feature type="transmembrane region" description="Helical" evidence="6">
    <location>
        <begin position="316"/>
        <end position="335"/>
    </location>
</feature>
<dbReference type="PROSITE" id="PS50850">
    <property type="entry name" value="MFS"/>
    <property type="match status" value="1"/>
</dbReference>
<feature type="transmembrane region" description="Helical" evidence="6">
    <location>
        <begin position="37"/>
        <end position="62"/>
    </location>
</feature>
<evidence type="ECO:0000313" key="9">
    <source>
        <dbReference type="Proteomes" id="UP001497444"/>
    </source>
</evidence>